<feature type="transmembrane region" description="Helical" evidence="7">
    <location>
        <begin position="196"/>
        <end position="214"/>
    </location>
</feature>
<dbReference type="CDD" id="cd17316">
    <property type="entry name" value="MFS_SV2_like"/>
    <property type="match status" value="1"/>
</dbReference>
<feature type="transmembrane region" description="Helical" evidence="7">
    <location>
        <begin position="164"/>
        <end position="184"/>
    </location>
</feature>
<dbReference type="PANTHER" id="PTHR23511:SF34">
    <property type="entry name" value="SYNAPTIC VESICLE GLYCOPROTEIN 2"/>
    <property type="match status" value="1"/>
</dbReference>
<keyword evidence="6 7" id="KW-0472">Membrane</keyword>
<dbReference type="PROSITE" id="PS50850">
    <property type="entry name" value="MFS"/>
    <property type="match status" value="1"/>
</dbReference>
<evidence type="ECO:0000256" key="1">
    <source>
        <dbReference type="ARBA" id="ARBA00004141"/>
    </source>
</evidence>
<evidence type="ECO:0000256" key="4">
    <source>
        <dbReference type="ARBA" id="ARBA00022692"/>
    </source>
</evidence>
<feature type="domain" description="Major facilitator superfamily (MFS) profile" evidence="8">
    <location>
        <begin position="25"/>
        <end position="457"/>
    </location>
</feature>
<dbReference type="InterPro" id="IPR005829">
    <property type="entry name" value="Sugar_transporter_CS"/>
</dbReference>
<name>A0ABW8IIC5_9GAMM</name>
<feature type="transmembrane region" description="Helical" evidence="7">
    <location>
        <begin position="105"/>
        <end position="125"/>
    </location>
</feature>
<dbReference type="EMBL" id="JADIKI010000022">
    <property type="protein sequence ID" value="MFK2854957.1"/>
    <property type="molecule type" value="Genomic_DNA"/>
</dbReference>
<evidence type="ECO:0000259" key="8">
    <source>
        <dbReference type="PROSITE" id="PS50850"/>
    </source>
</evidence>
<dbReference type="Pfam" id="PF00083">
    <property type="entry name" value="Sugar_tr"/>
    <property type="match status" value="1"/>
</dbReference>
<feature type="transmembrane region" description="Helical" evidence="7">
    <location>
        <begin position="318"/>
        <end position="337"/>
    </location>
</feature>
<feature type="transmembrane region" description="Helical" evidence="7">
    <location>
        <begin position="281"/>
        <end position="306"/>
    </location>
</feature>
<evidence type="ECO:0000256" key="2">
    <source>
        <dbReference type="ARBA" id="ARBA00010992"/>
    </source>
</evidence>
<keyword evidence="3" id="KW-0813">Transport</keyword>
<evidence type="ECO:0000313" key="9">
    <source>
        <dbReference type="EMBL" id="MFK2854957.1"/>
    </source>
</evidence>
<comment type="subcellular location">
    <subcellularLocation>
        <location evidence="1">Membrane</location>
        <topology evidence="1">Multi-pass membrane protein</topology>
    </subcellularLocation>
</comment>
<dbReference type="InterPro" id="IPR036259">
    <property type="entry name" value="MFS_trans_sf"/>
</dbReference>
<dbReference type="PANTHER" id="PTHR23511">
    <property type="entry name" value="SYNAPTIC VESICLE GLYCOPROTEIN 2"/>
    <property type="match status" value="1"/>
</dbReference>
<feature type="transmembrane region" description="Helical" evidence="7">
    <location>
        <begin position="407"/>
        <end position="426"/>
    </location>
</feature>
<keyword evidence="5 7" id="KW-1133">Transmembrane helix</keyword>
<sequence length="466" mass="51019">MSNIESIKIAARLDRLPASRTLWKLIVLISLGGLFEYYDLFFTGYVAPGMTRSGLFTPASLGVFASLAGIKVAGFGTFVFSTFAGLWVGVALFSQLADRYGRRPVFTWSLVWYACCTIVMAFQHTGEMLNVWRFIAGVGFGVQLVTIDTYISELTPLALRGRSFSVNQFVSLSAVPAVALLAWLLVPVTPLGLDGWRWVVLIGSGGAIVTWFLVRRVPESPRWLALHGRMKEADAITADIERRIETEIGKPLPSPHVEAEEDDGEGRFSEIFSSRYWRRTLMLSVFNMAQVIGFYGFAAWVPTLLIARGIAVTHSLEYSFIIAIANPFGPLLGTFFADYFERKTQIVAGLIVMGLSMLGFAHVTAPIVLIALGVLFTLAANVMSYAYHNYQAELYPTRIRARAVGFVYSWSRIAAAFAGLAIGYFLNLGGTLAVATFIAIAMTVGIIVIGVFGPSTKGIALERISH</sequence>
<dbReference type="Proteomes" id="UP001620409">
    <property type="component" value="Unassembled WGS sequence"/>
</dbReference>
<organism evidence="9 10">
    <name type="scientific">Dyella humi</name>
    <dbReference type="NCBI Taxonomy" id="1770547"/>
    <lineage>
        <taxon>Bacteria</taxon>
        <taxon>Pseudomonadati</taxon>
        <taxon>Pseudomonadota</taxon>
        <taxon>Gammaproteobacteria</taxon>
        <taxon>Lysobacterales</taxon>
        <taxon>Rhodanobacteraceae</taxon>
        <taxon>Dyella</taxon>
    </lineage>
</organism>
<feature type="transmembrane region" description="Helical" evidence="7">
    <location>
        <begin position="131"/>
        <end position="152"/>
    </location>
</feature>
<feature type="transmembrane region" description="Helical" evidence="7">
    <location>
        <begin position="61"/>
        <end position="93"/>
    </location>
</feature>
<gene>
    <name evidence="9" type="ORF">ISP18_10185</name>
</gene>
<dbReference type="InterPro" id="IPR020846">
    <property type="entry name" value="MFS_dom"/>
</dbReference>
<feature type="transmembrane region" description="Helical" evidence="7">
    <location>
        <begin position="367"/>
        <end position="387"/>
    </location>
</feature>
<dbReference type="Gene3D" id="1.20.1250.20">
    <property type="entry name" value="MFS general substrate transporter like domains"/>
    <property type="match status" value="1"/>
</dbReference>
<dbReference type="SUPFAM" id="SSF103473">
    <property type="entry name" value="MFS general substrate transporter"/>
    <property type="match status" value="1"/>
</dbReference>
<reference evidence="9 10" key="1">
    <citation type="submission" date="2020-10" db="EMBL/GenBank/DDBJ databases">
        <title>Phylogeny of dyella-like bacteria.</title>
        <authorList>
            <person name="Fu J."/>
        </authorList>
    </citation>
    <scope>NUCLEOTIDE SEQUENCE [LARGE SCALE GENOMIC DNA]</scope>
    <source>
        <strain evidence="9 10">DHG40</strain>
    </source>
</reference>
<dbReference type="RefSeq" id="WP_380010412.1">
    <property type="nucleotide sequence ID" value="NZ_JADIKI010000022.1"/>
</dbReference>
<comment type="caution">
    <text evidence="9">The sequence shown here is derived from an EMBL/GenBank/DDBJ whole genome shotgun (WGS) entry which is preliminary data.</text>
</comment>
<dbReference type="InterPro" id="IPR005828">
    <property type="entry name" value="MFS_sugar_transport-like"/>
</dbReference>
<protein>
    <submittedName>
        <fullName evidence="9">MFS transporter</fullName>
    </submittedName>
</protein>
<keyword evidence="10" id="KW-1185">Reference proteome</keyword>
<feature type="transmembrane region" description="Helical" evidence="7">
    <location>
        <begin position="432"/>
        <end position="453"/>
    </location>
</feature>
<evidence type="ECO:0000256" key="3">
    <source>
        <dbReference type="ARBA" id="ARBA00022448"/>
    </source>
</evidence>
<accession>A0ABW8IIC5</accession>
<keyword evidence="4 7" id="KW-0812">Transmembrane</keyword>
<dbReference type="PROSITE" id="PS00217">
    <property type="entry name" value="SUGAR_TRANSPORT_2"/>
    <property type="match status" value="1"/>
</dbReference>
<evidence type="ECO:0000256" key="6">
    <source>
        <dbReference type="ARBA" id="ARBA00023136"/>
    </source>
</evidence>
<evidence type="ECO:0000256" key="5">
    <source>
        <dbReference type="ARBA" id="ARBA00022989"/>
    </source>
</evidence>
<evidence type="ECO:0000256" key="7">
    <source>
        <dbReference type="SAM" id="Phobius"/>
    </source>
</evidence>
<proteinExistence type="inferred from homology"/>
<feature type="transmembrane region" description="Helical" evidence="7">
    <location>
        <begin position="21"/>
        <end position="41"/>
    </location>
</feature>
<feature type="transmembrane region" description="Helical" evidence="7">
    <location>
        <begin position="344"/>
        <end position="361"/>
    </location>
</feature>
<evidence type="ECO:0000313" key="10">
    <source>
        <dbReference type="Proteomes" id="UP001620409"/>
    </source>
</evidence>
<comment type="similarity">
    <text evidence="2">Belongs to the major facilitator superfamily. Sugar transporter (TC 2.A.1.1) family.</text>
</comment>